<dbReference type="RefSeq" id="WP_188337686.1">
    <property type="nucleotide sequence ID" value="NZ_CP061281.1"/>
</dbReference>
<dbReference type="PANTHER" id="PTHR41252:SF1">
    <property type="entry name" value="BLR2505 PROTEIN"/>
    <property type="match status" value="1"/>
</dbReference>
<sequence>MTTEATPRAVVTRYIEAVAGGDLPTIIDSFAEDATWTYPGTGLPLSGTWRGRDAIINDFLGKATASLFAPGTTPTITLTNVLADGPTVIAEWRAQAEAATGLPYDNHCLGLFTVRAGRITEVREYTDTRHAAQALFGL</sequence>
<feature type="domain" description="SnoaL-like" evidence="1">
    <location>
        <begin position="11"/>
        <end position="122"/>
    </location>
</feature>
<name>A0A7H1B8C8_9ACTN</name>
<dbReference type="AlphaFoldDB" id="A0A7H1B8C8"/>
<organism evidence="2 3">
    <name type="scientific">Streptomyces xanthii</name>
    <dbReference type="NCBI Taxonomy" id="2768069"/>
    <lineage>
        <taxon>Bacteria</taxon>
        <taxon>Bacillati</taxon>
        <taxon>Actinomycetota</taxon>
        <taxon>Actinomycetes</taxon>
        <taxon>Kitasatosporales</taxon>
        <taxon>Streptomycetaceae</taxon>
        <taxon>Streptomyces</taxon>
    </lineage>
</organism>
<dbReference type="EMBL" id="CP061281">
    <property type="protein sequence ID" value="QNS04983.1"/>
    <property type="molecule type" value="Genomic_DNA"/>
</dbReference>
<dbReference type="PANTHER" id="PTHR41252">
    <property type="entry name" value="BLR2505 PROTEIN"/>
    <property type="match status" value="1"/>
</dbReference>
<dbReference type="Proteomes" id="UP000516428">
    <property type="component" value="Chromosome"/>
</dbReference>
<evidence type="ECO:0000313" key="2">
    <source>
        <dbReference type="EMBL" id="QNS04983.1"/>
    </source>
</evidence>
<proteinExistence type="predicted"/>
<keyword evidence="3" id="KW-1185">Reference proteome</keyword>
<dbReference type="KEGG" id="sxn:IAG42_16105"/>
<dbReference type="InterPro" id="IPR032710">
    <property type="entry name" value="NTF2-like_dom_sf"/>
</dbReference>
<dbReference type="SUPFAM" id="SSF54427">
    <property type="entry name" value="NTF2-like"/>
    <property type="match status" value="1"/>
</dbReference>
<evidence type="ECO:0000259" key="1">
    <source>
        <dbReference type="Pfam" id="PF12680"/>
    </source>
</evidence>
<protein>
    <submittedName>
        <fullName evidence="2">Nuclear transport factor 2 family protein</fullName>
    </submittedName>
</protein>
<evidence type="ECO:0000313" key="3">
    <source>
        <dbReference type="Proteomes" id="UP000516428"/>
    </source>
</evidence>
<gene>
    <name evidence="2" type="ORF">IAG42_16105</name>
</gene>
<dbReference type="Pfam" id="PF12680">
    <property type="entry name" value="SnoaL_2"/>
    <property type="match status" value="1"/>
</dbReference>
<accession>A0A7H1B8C8</accession>
<dbReference type="InterPro" id="IPR037401">
    <property type="entry name" value="SnoaL-like"/>
</dbReference>
<reference evidence="2 3" key="1">
    <citation type="submission" date="2020-09" db="EMBL/GenBank/DDBJ databases">
        <title>A novel species.</title>
        <authorList>
            <person name="Gao J."/>
        </authorList>
    </citation>
    <scope>NUCLEOTIDE SEQUENCE [LARGE SCALE GENOMIC DNA]</scope>
    <source>
        <strain evidence="2 3">CRXT-Y-14</strain>
    </source>
</reference>
<dbReference type="Gene3D" id="3.10.450.50">
    <property type="match status" value="1"/>
</dbReference>